<sequence length="742" mass="83361">MISPVQLRHSPVQYPCLSCDRPDGFKPKWCTQLHTQIPGGFTSSGVEKCVHHQLPAPLVRPSSPPLGNSCMPECSDYRGLKKQIRSIKLEQGVTLGPVIVIGNPDSSDEASDNEISTDKEMRDEGILGPVIVIGRDFQDTCTEASDCEGPRVKSSTDEDTLAPVIVIGQHPRQGISTEASNSETLRAKSDCRNRLAESFSTNGRVQTDIRFFPTSDITSDALANEGVNVVTTALGPRDERHDSLTAKPMEFDAGSPRQPSFRGTMFSHNSSMLPWFSDRANTPLPSLHQFLQQLSPVQQKFFKLLDKNLDKVDSFYQGREREMCERGNRLRKQLEELVAHRQRIYETPAATNSRFLTKKGRFTRAYLRKSTDLRAAKIPPEAGCGAPPTHGLAVFLSEKQTVESSKTAFDPREYQHAKKKLKKAVVECYRGLEVLNNYRVLNLVGFRKALKKFDKTTKLPSLAIYMSEKVDPAAFASGALVNDMLRELEELYAARFARGDRRIALNRLRLDASAKSHHMSTFRSGTYLGLALAAFATGIYQCSLEGTRNDLKSWKVLLYMYAILAMPVLLLLLIGVNINVWVRERINYPFIFVVWPLVWLGFVLVLLFNPISRFMSGSSRWWTIRNLAKLALSGVFSVDICSLTFTFDNTYFIACVYANYFPGIPASGPASSAYDEAWQICASSRSWGIHFVLSILPLLIVLCQAGKYFTGIVYSFFYHHWSYNGSKLPFQIDFSVVFKIYF</sequence>
<protein>
    <recommendedName>
        <fullName evidence="7">SPX domain-containing protein</fullName>
    </recommendedName>
</protein>
<organism evidence="8 9">
    <name type="scientific">Scleroderma citrinum Foug A</name>
    <dbReference type="NCBI Taxonomy" id="1036808"/>
    <lineage>
        <taxon>Eukaryota</taxon>
        <taxon>Fungi</taxon>
        <taxon>Dikarya</taxon>
        <taxon>Basidiomycota</taxon>
        <taxon>Agaricomycotina</taxon>
        <taxon>Agaricomycetes</taxon>
        <taxon>Agaricomycetidae</taxon>
        <taxon>Boletales</taxon>
        <taxon>Sclerodermatineae</taxon>
        <taxon>Sclerodermataceae</taxon>
        <taxon>Scleroderma</taxon>
    </lineage>
</organism>
<dbReference type="STRING" id="1036808.A0A0C3ERJ4"/>
<dbReference type="OrthoDB" id="9970435at2759"/>
<keyword evidence="5 6" id="KW-0472">Membrane</keyword>
<dbReference type="CDD" id="cd14475">
    <property type="entry name" value="SPX_SYG1_like"/>
    <property type="match status" value="1"/>
</dbReference>
<evidence type="ECO:0000256" key="5">
    <source>
        <dbReference type="ARBA" id="ARBA00023136"/>
    </source>
</evidence>
<dbReference type="Pfam" id="PF03105">
    <property type="entry name" value="SPX"/>
    <property type="match status" value="1"/>
</dbReference>
<dbReference type="PROSITE" id="PS51382">
    <property type="entry name" value="SPX"/>
    <property type="match status" value="1"/>
</dbReference>
<evidence type="ECO:0000256" key="4">
    <source>
        <dbReference type="ARBA" id="ARBA00022989"/>
    </source>
</evidence>
<feature type="domain" description="SPX" evidence="7">
    <location>
        <begin position="48"/>
        <end position="467"/>
    </location>
</feature>
<dbReference type="InterPro" id="IPR004342">
    <property type="entry name" value="EXS_C"/>
</dbReference>
<dbReference type="AlphaFoldDB" id="A0A0C3ERJ4"/>
<gene>
    <name evidence="8" type="ORF">SCLCIDRAFT_6171</name>
</gene>
<dbReference type="HOGENOM" id="CLU_006116_0_0_1"/>
<evidence type="ECO:0000256" key="3">
    <source>
        <dbReference type="ARBA" id="ARBA00022692"/>
    </source>
</evidence>
<dbReference type="Pfam" id="PF03124">
    <property type="entry name" value="EXS"/>
    <property type="match status" value="1"/>
</dbReference>
<feature type="transmembrane region" description="Helical" evidence="6">
    <location>
        <begin position="525"/>
        <end position="544"/>
    </location>
</feature>
<feature type="transmembrane region" description="Helical" evidence="6">
    <location>
        <begin position="630"/>
        <end position="647"/>
    </location>
</feature>
<dbReference type="GO" id="GO:0016036">
    <property type="term" value="P:cellular response to phosphate starvation"/>
    <property type="evidence" value="ECO:0007669"/>
    <property type="project" value="TreeGrafter"/>
</dbReference>
<keyword evidence="3 6" id="KW-0812">Transmembrane</keyword>
<dbReference type="GO" id="GO:0005886">
    <property type="term" value="C:plasma membrane"/>
    <property type="evidence" value="ECO:0007669"/>
    <property type="project" value="TreeGrafter"/>
</dbReference>
<dbReference type="PANTHER" id="PTHR10783">
    <property type="entry name" value="XENOTROPIC AND POLYTROPIC RETROVIRUS RECEPTOR 1-RELATED"/>
    <property type="match status" value="1"/>
</dbReference>
<dbReference type="Proteomes" id="UP000053989">
    <property type="component" value="Unassembled WGS sequence"/>
</dbReference>
<dbReference type="PANTHER" id="PTHR10783:SF103">
    <property type="entry name" value="SOLUTE CARRIER FAMILY 53 MEMBER 1"/>
    <property type="match status" value="1"/>
</dbReference>
<dbReference type="EMBL" id="KN822004">
    <property type="protein sequence ID" value="KIM70451.1"/>
    <property type="molecule type" value="Genomic_DNA"/>
</dbReference>
<evidence type="ECO:0000313" key="8">
    <source>
        <dbReference type="EMBL" id="KIM70451.1"/>
    </source>
</evidence>
<reference evidence="8 9" key="1">
    <citation type="submission" date="2014-04" db="EMBL/GenBank/DDBJ databases">
        <authorList>
            <consortium name="DOE Joint Genome Institute"/>
            <person name="Kuo A."/>
            <person name="Kohler A."/>
            <person name="Nagy L.G."/>
            <person name="Floudas D."/>
            <person name="Copeland A."/>
            <person name="Barry K.W."/>
            <person name="Cichocki N."/>
            <person name="Veneault-Fourrey C."/>
            <person name="LaButti K."/>
            <person name="Lindquist E.A."/>
            <person name="Lipzen A."/>
            <person name="Lundell T."/>
            <person name="Morin E."/>
            <person name="Murat C."/>
            <person name="Sun H."/>
            <person name="Tunlid A."/>
            <person name="Henrissat B."/>
            <person name="Grigoriev I.V."/>
            <person name="Hibbett D.S."/>
            <person name="Martin F."/>
            <person name="Nordberg H.P."/>
            <person name="Cantor M.N."/>
            <person name="Hua S.X."/>
        </authorList>
    </citation>
    <scope>NUCLEOTIDE SEQUENCE [LARGE SCALE GENOMIC DNA]</scope>
    <source>
        <strain evidence="8 9">Foug A</strain>
    </source>
</reference>
<dbReference type="InParanoid" id="A0A0C3ERJ4"/>
<dbReference type="GO" id="GO:0000822">
    <property type="term" value="F:inositol hexakisphosphate binding"/>
    <property type="evidence" value="ECO:0007669"/>
    <property type="project" value="TreeGrafter"/>
</dbReference>
<name>A0A0C3ERJ4_9AGAM</name>
<keyword evidence="9" id="KW-1185">Reference proteome</keyword>
<reference evidence="9" key="2">
    <citation type="submission" date="2015-01" db="EMBL/GenBank/DDBJ databases">
        <title>Evolutionary Origins and Diversification of the Mycorrhizal Mutualists.</title>
        <authorList>
            <consortium name="DOE Joint Genome Institute"/>
            <consortium name="Mycorrhizal Genomics Consortium"/>
            <person name="Kohler A."/>
            <person name="Kuo A."/>
            <person name="Nagy L.G."/>
            <person name="Floudas D."/>
            <person name="Copeland A."/>
            <person name="Barry K.W."/>
            <person name="Cichocki N."/>
            <person name="Veneault-Fourrey C."/>
            <person name="LaButti K."/>
            <person name="Lindquist E.A."/>
            <person name="Lipzen A."/>
            <person name="Lundell T."/>
            <person name="Morin E."/>
            <person name="Murat C."/>
            <person name="Riley R."/>
            <person name="Ohm R."/>
            <person name="Sun H."/>
            <person name="Tunlid A."/>
            <person name="Henrissat B."/>
            <person name="Grigoriev I.V."/>
            <person name="Hibbett D.S."/>
            <person name="Martin F."/>
        </authorList>
    </citation>
    <scope>NUCLEOTIDE SEQUENCE [LARGE SCALE GENOMIC DNA]</scope>
    <source>
        <strain evidence="9">Foug A</strain>
    </source>
</reference>
<keyword evidence="4 6" id="KW-1133">Transmembrane helix</keyword>
<evidence type="ECO:0000256" key="2">
    <source>
        <dbReference type="ARBA" id="ARBA00009665"/>
    </source>
</evidence>
<proteinExistence type="inferred from homology"/>
<dbReference type="GO" id="GO:0005794">
    <property type="term" value="C:Golgi apparatus"/>
    <property type="evidence" value="ECO:0007669"/>
    <property type="project" value="TreeGrafter"/>
</dbReference>
<evidence type="ECO:0000313" key="9">
    <source>
        <dbReference type="Proteomes" id="UP000053989"/>
    </source>
</evidence>
<feature type="transmembrane region" description="Helical" evidence="6">
    <location>
        <begin position="695"/>
        <end position="717"/>
    </location>
</feature>
<evidence type="ECO:0000259" key="7">
    <source>
        <dbReference type="PROSITE" id="PS51382"/>
    </source>
</evidence>
<evidence type="ECO:0000256" key="1">
    <source>
        <dbReference type="ARBA" id="ARBA00004141"/>
    </source>
</evidence>
<feature type="transmembrane region" description="Helical" evidence="6">
    <location>
        <begin position="556"/>
        <end position="582"/>
    </location>
</feature>
<comment type="subcellular location">
    <subcellularLocation>
        <location evidence="1">Membrane</location>
        <topology evidence="1">Multi-pass membrane protein</topology>
    </subcellularLocation>
</comment>
<accession>A0A0C3ERJ4</accession>
<evidence type="ECO:0000256" key="6">
    <source>
        <dbReference type="SAM" id="Phobius"/>
    </source>
</evidence>
<dbReference type="InterPro" id="IPR004331">
    <property type="entry name" value="SPX_dom"/>
</dbReference>
<dbReference type="GO" id="GO:0006817">
    <property type="term" value="P:phosphate ion transport"/>
    <property type="evidence" value="ECO:0007669"/>
    <property type="project" value="TreeGrafter"/>
</dbReference>
<comment type="similarity">
    <text evidence="2">Belongs to the SYG1 (TC 2.A.94) family.</text>
</comment>
<feature type="transmembrane region" description="Helical" evidence="6">
    <location>
        <begin position="588"/>
        <end position="609"/>
    </location>
</feature>